<dbReference type="InterPro" id="IPR050640">
    <property type="entry name" value="Bact_2-comp_sensor_kinase"/>
</dbReference>
<dbReference type="RefSeq" id="WP_404614608.1">
    <property type="nucleotide sequence ID" value="NZ_JADIKK010000008.1"/>
</dbReference>
<feature type="domain" description="Histidine kinase" evidence="4">
    <location>
        <begin position="294"/>
        <end position="386"/>
    </location>
</feature>
<keyword evidence="5" id="KW-0808">Transferase</keyword>
<feature type="transmembrane region" description="Helical" evidence="3">
    <location>
        <begin position="152"/>
        <end position="170"/>
    </location>
</feature>
<dbReference type="Pfam" id="PF06580">
    <property type="entry name" value="His_kinase"/>
    <property type="match status" value="1"/>
</dbReference>
<dbReference type="EMBL" id="JADIKK010000008">
    <property type="protein sequence ID" value="MFK2878111.1"/>
    <property type="molecule type" value="Genomic_DNA"/>
</dbReference>
<feature type="transmembrane region" description="Helical" evidence="3">
    <location>
        <begin position="106"/>
        <end position="132"/>
    </location>
</feature>
<dbReference type="InterPro" id="IPR010559">
    <property type="entry name" value="Sig_transdc_His_kin_internal"/>
</dbReference>
<keyword evidence="3" id="KW-1133">Transmembrane helix</keyword>
<comment type="catalytic activity">
    <reaction evidence="1">
        <text>ATP + protein L-histidine = ADP + protein N-phospho-L-histidine.</text>
        <dbReference type="EC" id="2.7.13.3"/>
    </reaction>
</comment>
<dbReference type="SMART" id="SM00387">
    <property type="entry name" value="HATPase_c"/>
    <property type="match status" value="1"/>
</dbReference>
<name>A0ABW8J740_9GAMM</name>
<dbReference type="InterPro" id="IPR036890">
    <property type="entry name" value="HATPase_C_sf"/>
</dbReference>
<comment type="caution">
    <text evidence="5">The sequence shown here is derived from an EMBL/GenBank/DDBJ whole genome shotgun (WGS) entry which is preliminary data.</text>
</comment>
<evidence type="ECO:0000313" key="6">
    <source>
        <dbReference type="Proteomes" id="UP001620339"/>
    </source>
</evidence>
<protein>
    <recommendedName>
        <fullName evidence="2">histidine kinase</fullName>
        <ecNumber evidence="2">2.7.13.3</ecNumber>
    </recommendedName>
</protein>
<keyword evidence="3" id="KW-0472">Membrane</keyword>
<dbReference type="PRINTS" id="PR00344">
    <property type="entry name" value="BCTRLSENSOR"/>
</dbReference>
<dbReference type="InterPro" id="IPR004358">
    <property type="entry name" value="Sig_transdc_His_kin-like_C"/>
</dbReference>
<gene>
    <name evidence="5" type="ORF">ISP25_13605</name>
</gene>
<dbReference type="Pfam" id="PF02518">
    <property type="entry name" value="HATPase_c"/>
    <property type="match status" value="1"/>
</dbReference>
<dbReference type="SUPFAM" id="SSF55874">
    <property type="entry name" value="ATPase domain of HSP90 chaperone/DNA topoisomerase II/histidine kinase"/>
    <property type="match status" value="1"/>
</dbReference>
<dbReference type="EC" id="2.7.13.3" evidence="2"/>
<sequence length="389" mass="43963">MPSGTIANGLRRADWLAIRWYASEDLVLDRSAAQRLKTWGLIFGFWTLLALSYALSGGLASISEGYPPGWLRNLAWNLGNFWLWMALMPLVGWLGRQSVGHGWRRFFAVHVPASLVVALAQMMVHLVAFWYLCGPGRMPEVHTLGQYVRMEFAYSYHLAVLTYWIVLVVLRGMESRRRLRDEQLRSALLESQLAQAQLQALRMQLQPHFLFNTLNAISALALADPLQARLMIARLSDFLRLTLEERHAPQVPLARELEFLRCYLDIQQVRFQDRLSTRLDVADDVLRAAVPNLILQPLVENALRHGLLAKAEPGSLQVTGQRDGDELYLRVDDDGLGLPPDGANEGIGLTNTRARLAMLFGGDARLELQRRDGGGTRVELRLPFREHIA</sequence>
<keyword evidence="5" id="KW-0418">Kinase</keyword>
<dbReference type="Proteomes" id="UP001620339">
    <property type="component" value="Unassembled WGS sequence"/>
</dbReference>
<accession>A0ABW8J740</accession>
<organism evidence="5 6">
    <name type="scientific">Rhodanobacter hydrolyticus</name>
    <dbReference type="NCBI Taxonomy" id="2250595"/>
    <lineage>
        <taxon>Bacteria</taxon>
        <taxon>Pseudomonadati</taxon>
        <taxon>Pseudomonadota</taxon>
        <taxon>Gammaproteobacteria</taxon>
        <taxon>Lysobacterales</taxon>
        <taxon>Rhodanobacteraceae</taxon>
        <taxon>Rhodanobacter</taxon>
    </lineage>
</organism>
<evidence type="ECO:0000256" key="2">
    <source>
        <dbReference type="ARBA" id="ARBA00012438"/>
    </source>
</evidence>
<dbReference type="PANTHER" id="PTHR34220">
    <property type="entry name" value="SENSOR HISTIDINE KINASE YPDA"/>
    <property type="match status" value="1"/>
</dbReference>
<dbReference type="PANTHER" id="PTHR34220:SF9">
    <property type="entry name" value="SIGNAL TRANSDUCTION HISTIDINE KINASE INTERNAL REGION DOMAIN-CONTAINING PROTEIN"/>
    <property type="match status" value="1"/>
</dbReference>
<keyword evidence="6" id="KW-1185">Reference proteome</keyword>
<feature type="transmembrane region" description="Helical" evidence="3">
    <location>
        <begin position="74"/>
        <end position="94"/>
    </location>
</feature>
<keyword evidence="3" id="KW-0812">Transmembrane</keyword>
<proteinExistence type="predicted"/>
<reference evidence="5 6" key="1">
    <citation type="submission" date="2020-10" db="EMBL/GenBank/DDBJ databases">
        <title>Phylogeny of dyella-like bacteria.</title>
        <authorList>
            <person name="Fu J."/>
        </authorList>
    </citation>
    <scope>NUCLEOTIDE SEQUENCE [LARGE SCALE GENOMIC DNA]</scope>
    <source>
        <strain evidence="5 6">KACC 19113</strain>
    </source>
</reference>
<dbReference type="Gene3D" id="3.30.565.10">
    <property type="entry name" value="Histidine kinase-like ATPase, C-terminal domain"/>
    <property type="match status" value="1"/>
</dbReference>
<dbReference type="GO" id="GO:0016301">
    <property type="term" value="F:kinase activity"/>
    <property type="evidence" value="ECO:0007669"/>
    <property type="project" value="UniProtKB-KW"/>
</dbReference>
<feature type="transmembrane region" description="Helical" evidence="3">
    <location>
        <begin position="39"/>
        <end position="62"/>
    </location>
</feature>
<evidence type="ECO:0000259" key="4">
    <source>
        <dbReference type="PROSITE" id="PS50109"/>
    </source>
</evidence>
<evidence type="ECO:0000256" key="1">
    <source>
        <dbReference type="ARBA" id="ARBA00000085"/>
    </source>
</evidence>
<dbReference type="InterPro" id="IPR005467">
    <property type="entry name" value="His_kinase_dom"/>
</dbReference>
<evidence type="ECO:0000256" key="3">
    <source>
        <dbReference type="SAM" id="Phobius"/>
    </source>
</evidence>
<dbReference type="InterPro" id="IPR003594">
    <property type="entry name" value="HATPase_dom"/>
</dbReference>
<dbReference type="PROSITE" id="PS50109">
    <property type="entry name" value="HIS_KIN"/>
    <property type="match status" value="1"/>
</dbReference>
<evidence type="ECO:0000313" key="5">
    <source>
        <dbReference type="EMBL" id="MFK2878111.1"/>
    </source>
</evidence>